<evidence type="ECO:0000313" key="1">
    <source>
        <dbReference type="EMBL" id="MDC3985380.1"/>
    </source>
</evidence>
<dbReference type="RefSeq" id="WP_272426321.1">
    <property type="nucleotide sequence ID" value="NZ_JAGTJJ010000028.1"/>
</dbReference>
<reference evidence="1 2" key="1">
    <citation type="submission" date="2021-04" db="EMBL/GenBank/DDBJ databases">
        <title>Genome analysis of Polyangium sp.</title>
        <authorList>
            <person name="Li Y."/>
            <person name="Wang J."/>
        </authorList>
    </citation>
    <scope>NUCLEOTIDE SEQUENCE [LARGE SCALE GENOMIC DNA]</scope>
    <source>
        <strain evidence="1 2">SDU14</strain>
    </source>
</reference>
<dbReference type="AlphaFoldDB" id="A0A9X3XA31"/>
<evidence type="ECO:0000313" key="2">
    <source>
        <dbReference type="Proteomes" id="UP001151081"/>
    </source>
</evidence>
<dbReference type="Proteomes" id="UP001151081">
    <property type="component" value="Unassembled WGS sequence"/>
</dbReference>
<proteinExistence type="predicted"/>
<gene>
    <name evidence="1" type="ORF">KEG57_33185</name>
</gene>
<name>A0A9X3XA31_9BACT</name>
<keyword evidence="2" id="KW-1185">Reference proteome</keyword>
<comment type="caution">
    <text evidence="1">The sequence shown here is derived from an EMBL/GenBank/DDBJ whole genome shotgun (WGS) entry which is preliminary data.</text>
</comment>
<protein>
    <submittedName>
        <fullName evidence="1">Uncharacterized protein</fullName>
    </submittedName>
</protein>
<sequence>MSSEPDREVYAEGGNYSMTLGDGVAACRVWRRPDVSREVGAAYAREMVGVFQRIAREPTARVRGAVLDLREVTIAWGPTTDAALGEMFGALEGASRRIALVSADDALQMMSLQRLLKAHAPKFGRVFVIPADAFRWAGSFRQGIG</sequence>
<organism evidence="1 2">
    <name type="scientific">Polyangium jinanense</name>
    <dbReference type="NCBI Taxonomy" id="2829994"/>
    <lineage>
        <taxon>Bacteria</taxon>
        <taxon>Pseudomonadati</taxon>
        <taxon>Myxococcota</taxon>
        <taxon>Polyangia</taxon>
        <taxon>Polyangiales</taxon>
        <taxon>Polyangiaceae</taxon>
        <taxon>Polyangium</taxon>
    </lineage>
</organism>
<accession>A0A9X3XA31</accession>
<dbReference type="EMBL" id="JAGTJJ010000028">
    <property type="protein sequence ID" value="MDC3985380.1"/>
    <property type="molecule type" value="Genomic_DNA"/>
</dbReference>